<feature type="compositionally biased region" description="Polar residues" evidence="1">
    <location>
        <begin position="366"/>
        <end position="378"/>
    </location>
</feature>
<protein>
    <submittedName>
        <fullName evidence="2">Uncharacterized protein</fullName>
    </submittedName>
</protein>
<name>A0A077ZQN5_STYLE</name>
<organism evidence="2 3">
    <name type="scientific">Stylonychia lemnae</name>
    <name type="common">Ciliate</name>
    <dbReference type="NCBI Taxonomy" id="5949"/>
    <lineage>
        <taxon>Eukaryota</taxon>
        <taxon>Sar</taxon>
        <taxon>Alveolata</taxon>
        <taxon>Ciliophora</taxon>
        <taxon>Intramacronucleata</taxon>
        <taxon>Spirotrichea</taxon>
        <taxon>Stichotrichia</taxon>
        <taxon>Sporadotrichida</taxon>
        <taxon>Oxytrichidae</taxon>
        <taxon>Stylonychinae</taxon>
        <taxon>Stylonychia</taxon>
    </lineage>
</organism>
<dbReference type="EMBL" id="CCKQ01000613">
    <property type="protein sequence ID" value="CDW71695.1"/>
    <property type="molecule type" value="Genomic_DNA"/>
</dbReference>
<accession>A0A077ZQN5</accession>
<feature type="region of interest" description="Disordered" evidence="1">
    <location>
        <begin position="341"/>
        <end position="390"/>
    </location>
</feature>
<feature type="compositionally biased region" description="Polar residues" evidence="1">
    <location>
        <begin position="344"/>
        <end position="359"/>
    </location>
</feature>
<dbReference type="AlphaFoldDB" id="A0A077ZQN5"/>
<dbReference type="InParanoid" id="A0A077ZQN5"/>
<sequence>MTTQEESEFLKKQLFHSAIEKRAFTHLKKITRKMQIPDDMGDGSRSNRGRSGSIQNLSFKSQRTSIFRLNPGGDRMSLQTFIKNPHLPIYDPQRYKLPVEIERKGTFKIHPSQEMEETFQEIFLFCKTKTEEELKSVKSYYDKHPLQFKQERMTLAHIMEELFKEKQRKEEDDRIKNIAIEAKRIYKQRIANLNGIIKTHNIKIKSPSQITPIEKIKSSAKEEPDVFYQYKRHRMKLFEKVVERQEDPLILNQQAVEDLKNLDDIDVFMDNASKLLQQQEKKQNTLMMDKMEKYIGVRTVLKHLNFLRLRAKRKGRDITHDALQQKIDEIKEKFKKRKIFDKVSGSSQRAKNSPISSGKLSPLRLSPNSPKRSPTLIRSESPFRKTQEQKMKQRIDKFKLEFEEVDERQEKFYSENKNLDQSSSFLVNHQESQNESYENEQDNKNVTRSQFLPPISNSFQQSTRISSQLNLSFQVSPQHQYNQFANLSNIAESQLFNDLSVEYIKSNKVKFIPTFTRNFKSKSVLSSPKQISSLFKDNKDGWPLQTRKPLNRDKSFDLPASPTVQDLREHISKYDESFKIQRENLSNAMFKSSTHQSVQQLLNNCKDYQTEYIEKSIPIKREYDYKMFIEDLRQENLDNAVQILSKLNEIDDPKMIRLLYYYLSNMKHEFDQETRQLAQQVKTGMMDPKRDVAIVEIQNFIKKNIGKRMALANQSSNNYGNRKD</sequence>
<evidence type="ECO:0000313" key="2">
    <source>
        <dbReference type="EMBL" id="CDW71695.1"/>
    </source>
</evidence>
<keyword evidence="3" id="KW-1185">Reference proteome</keyword>
<evidence type="ECO:0000313" key="3">
    <source>
        <dbReference type="Proteomes" id="UP000039865"/>
    </source>
</evidence>
<feature type="region of interest" description="Disordered" evidence="1">
    <location>
        <begin position="34"/>
        <end position="55"/>
    </location>
</feature>
<feature type="compositionally biased region" description="Low complexity" evidence="1">
    <location>
        <begin position="43"/>
        <end position="53"/>
    </location>
</feature>
<dbReference type="Proteomes" id="UP000039865">
    <property type="component" value="Unassembled WGS sequence"/>
</dbReference>
<evidence type="ECO:0000256" key="1">
    <source>
        <dbReference type="SAM" id="MobiDB-lite"/>
    </source>
</evidence>
<proteinExistence type="predicted"/>
<feature type="compositionally biased region" description="Basic and acidic residues" evidence="1">
    <location>
        <begin position="381"/>
        <end position="390"/>
    </location>
</feature>
<gene>
    <name evidence="2" type="primary">Contig16904.g18004</name>
    <name evidence="2" type="ORF">STYLEM_643</name>
</gene>
<reference evidence="2 3" key="1">
    <citation type="submission" date="2014-06" db="EMBL/GenBank/DDBJ databases">
        <authorList>
            <person name="Swart Estienne"/>
        </authorList>
    </citation>
    <scope>NUCLEOTIDE SEQUENCE [LARGE SCALE GENOMIC DNA]</scope>
    <source>
        <strain evidence="2 3">130c</strain>
    </source>
</reference>